<proteinExistence type="predicted"/>
<evidence type="ECO:0000313" key="2">
    <source>
        <dbReference type="EMBL" id="KAJ1351381.1"/>
    </source>
</evidence>
<evidence type="ECO:0000313" key="3">
    <source>
        <dbReference type="Proteomes" id="UP001196413"/>
    </source>
</evidence>
<feature type="signal peptide" evidence="1">
    <location>
        <begin position="1"/>
        <end position="24"/>
    </location>
</feature>
<dbReference type="Proteomes" id="UP001196413">
    <property type="component" value="Unassembled WGS sequence"/>
</dbReference>
<dbReference type="EMBL" id="JAHQIW010001061">
    <property type="protein sequence ID" value="KAJ1351381.1"/>
    <property type="molecule type" value="Genomic_DNA"/>
</dbReference>
<keyword evidence="3" id="KW-1185">Reference proteome</keyword>
<name>A0AAD5MLE8_PARTN</name>
<keyword evidence="1" id="KW-0732">Signal</keyword>
<dbReference type="AlphaFoldDB" id="A0AAD5MLE8"/>
<gene>
    <name evidence="2" type="ORF">KIN20_007372</name>
</gene>
<sequence length="83" mass="9526">MLLRLCSLVMVLTILALSIQLINADMSSGRRAIHDPFEFDLYDEPLEDSEDAFNRMESLCARLHKRNSLQASPLLYRLCSLLK</sequence>
<evidence type="ECO:0000256" key="1">
    <source>
        <dbReference type="SAM" id="SignalP"/>
    </source>
</evidence>
<reference evidence="2" key="1">
    <citation type="submission" date="2021-06" db="EMBL/GenBank/DDBJ databases">
        <title>Parelaphostrongylus tenuis whole genome reference sequence.</title>
        <authorList>
            <person name="Garwood T.J."/>
            <person name="Larsen P.A."/>
            <person name="Fountain-Jones N.M."/>
            <person name="Garbe J.R."/>
            <person name="Macchietto M.G."/>
            <person name="Kania S.A."/>
            <person name="Gerhold R.W."/>
            <person name="Richards J.E."/>
            <person name="Wolf T.M."/>
        </authorList>
    </citation>
    <scope>NUCLEOTIDE SEQUENCE</scope>
    <source>
        <strain evidence="2">MNPRO001-30</strain>
        <tissue evidence="2">Meninges</tissue>
    </source>
</reference>
<comment type="caution">
    <text evidence="2">The sequence shown here is derived from an EMBL/GenBank/DDBJ whole genome shotgun (WGS) entry which is preliminary data.</text>
</comment>
<organism evidence="2 3">
    <name type="scientific">Parelaphostrongylus tenuis</name>
    <name type="common">Meningeal worm</name>
    <dbReference type="NCBI Taxonomy" id="148309"/>
    <lineage>
        <taxon>Eukaryota</taxon>
        <taxon>Metazoa</taxon>
        <taxon>Ecdysozoa</taxon>
        <taxon>Nematoda</taxon>
        <taxon>Chromadorea</taxon>
        <taxon>Rhabditida</taxon>
        <taxon>Rhabditina</taxon>
        <taxon>Rhabditomorpha</taxon>
        <taxon>Strongyloidea</taxon>
        <taxon>Metastrongylidae</taxon>
        <taxon>Parelaphostrongylus</taxon>
    </lineage>
</organism>
<feature type="chain" id="PRO_5042221544" evidence="1">
    <location>
        <begin position="25"/>
        <end position="83"/>
    </location>
</feature>
<accession>A0AAD5MLE8</accession>
<protein>
    <submittedName>
        <fullName evidence="2">Uncharacterized protein</fullName>
    </submittedName>
</protein>